<name>A0AA37K5X1_9BACT</name>
<accession>A0AA37K5X1</accession>
<proteinExistence type="predicted"/>
<dbReference type="Proteomes" id="UP001055114">
    <property type="component" value="Unassembled WGS sequence"/>
</dbReference>
<comment type="caution">
    <text evidence="1">The sequence shown here is derived from an EMBL/GenBank/DDBJ whole genome shotgun (WGS) entry which is preliminary data.</text>
</comment>
<reference evidence="1" key="1">
    <citation type="submission" date="2022-01" db="EMBL/GenBank/DDBJ databases">
        <title>Novel bile acid biosynthetic pathways are enriched in the microbiome of centenarians.</title>
        <authorList>
            <person name="Sato Y."/>
            <person name="Atarashi K."/>
            <person name="Plichta R.D."/>
            <person name="Arai Y."/>
            <person name="Sasajima S."/>
            <person name="Kearney M.S."/>
            <person name="Suda W."/>
            <person name="Takeshita K."/>
            <person name="Sasaki T."/>
            <person name="Okamoto S."/>
            <person name="Skelly N.A."/>
            <person name="Okamura Y."/>
            <person name="Vlamakis H."/>
            <person name="Li Y."/>
            <person name="Tanoue T."/>
            <person name="Takei H."/>
            <person name="Nittono H."/>
            <person name="Narushima S."/>
            <person name="Irie J."/>
            <person name="Itoh H."/>
            <person name="Moriya K."/>
            <person name="Sugiura Y."/>
            <person name="Suematsu M."/>
            <person name="Moritoki N."/>
            <person name="Shibata S."/>
            <person name="Littman R.D."/>
            <person name="Fischbach A.M."/>
            <person name="Uwamino Y."/>
            <person name="Inoue T."/>
            <person name="Honda A."/>
            <person name="Hattori M."/>
            <person name="Murai T."/>
            <person name="Xavier J.R."/>
            <person name="Hirose N."/>
            <person name="Honda K."/>
        </authorList>
    </citation>
    <scope>NUCLEOTIDE SEQUENCE</scope>
    <source>
        <strain evidence="1">CE91-St3</strain>
    </source>
</reference>
<evidence type="ECO:0000313" key="2">
    <source>
        <dbReference type="Proteomes" id="UP001055114"/>
    </source>
</evidence>
<dbReference type="AlphaFoldDB" id="A0AA37K5X1"/>
<sequence>MILPLIMKIEFMGESKFILHSKNANVQWIVSKYSGVNPLRIYLMLFRMGMKKEQEVLEQTASCTSLFVLLIS</sequence>
<protein>
    <submittedName>
        <fullName evidence="1">Uncharacterized protein</fullName>
    </submittedName>
</protein>
<organism evidence="1 2">
    <name type="scientific">Parabacteroides merdae</name>
    <dbReference type="NCBI Taxonomy" id="46503"/>
    <lineage>
        <taxon>Bacteria</taxon>
        <taxon>Pseudomonadati</taxon>
        <taxon>Bacteroidota</taxon>
        <taxon>Bacteroidia</taxon>
        <taxon>Bacteroidales</taxon>
        <taxon>Tannerellaceae</taxon>
        <taxon>Parabacteroides</taxon>
    </lineage>
</organism>
<evidence type="ECO:0000313" key="1">
    <source>
        <dbReference type="EMBL" id="GKH71878.1"/>
    </source>
</evidence>
<gene>
    <name evidence="1" type="ORF">CE91St3_17410</name>
</gene>
<dbReference type="EMBL" id="BQNZ01000001">
    <property type="protein sequence ID" value="GKH71878.1"/>
    <property type="molecule type" value="Genomic_DNA"/>
</dbReference>